<dbReference type="AlphaFoldDB" id="A0A1H0CLQ7"/>
<feature type="compositionally biased region" description="Gly residues" evidence="1">
    <location>
        <begin position="629"/>
        <end position="652"/>
    </location>
</feature>
<dbReference type="EMBL" id="FNIL01000002">
    <property type="protein sequence ID" value="SDN58789.1"/>
    <property type="molecule type" value="Genomic_DNA"/>
</dbReference>
<feature type="transmembrane region" description="Helical" evidence="2">
    <location>
        <begin position="7"/>
        <end position="32"/>
    </location>
</feature>
<evidence type="ECO:0000256" key="2">
    <source>
        <dbReference type="SAM" id="Phobius"/>
    </source>
</evidence>
<evidence type="ECO:0000313" key="3">
    <source>
        <dbReference type="EMBL" id="SDN58789.1"/>
    </source>
</evidence>
<dbReference type="InterPro" id="IPR007391">
    <property type="entry name" value="Vancomycin_resist_VanW"/>
</dbReference>
<dbReference type="Proteomes" id="UP000198778">
    <property type="component" value="Unassembled WGS sequence"/>
</dbReference>
<feature type="compositionally biased region" description="Basic and acidic residues" evidence="1">
    <location>
        <begin position="465"/>
        <end position="478"/>
    </location>
</feature>
<feature type="region of interest" description="Disordered" evidence="1">
    <location>
        <begin position="405"/>
        <end position="424"/>
    </location>
</feature>
<accession>A0A1H0CLQ7</accession>
<keyword evidence="4" id="KW-1185">Reference proteome</keyword>
<feature type="compositionally biased region" description="Gly residues" evidence="1">
    <location>
        <begin position="538"/>
        <end position="566"/>
    </location>
</feature>
<feature type="region of interest" description="Disordered" evidence="1">
    <location>
        <begin position="538"/>
        <end position="695"/>
    </location>
</feature>
<feature type="compositionally biased region" description="Acidic residues" evidence="1">
    <location>
        <begin position="406"/>
        <end position="417"/>
    </location>
</feature>
<feature type="region of interest" description="Disordered" evidence="1">
    <location>
        <begin position="465"/>
        <end position="507"/>
    </location>
</feature>
<feature type="compositionally biased region" description="Gly residues" evidence="1">
    <location>
        <begin position="482"/>
        <end position="507"/>
    </location>
</feature>
<feature type="region of interest" description="Disordered" evidence="1">
    <location>
        <begin position="336"/>
        <end position="356"/>
    </location>
</feature>
<proteinExistence type="predicted"/>
<evidence type="ECO:0000256" key="1">
    <source>
        <dbReference type="SAM" id="MobiDB-lite"/>
    </source>
</evidence>
<keyword evidence="2" id="KW-0812">Transmembrane</keyword>
<keyword evidence="2" id="KW-1133">Transmembrane helix</keyword>
<dbReference type="RefSeq" id="WP_090841369.1">
    <property type="nucleotide sequence ID" value="NZ_FNIL01000002.1"/>
</dbReference>
<feature type="compositionally biased region" description="Acidic residues" evidence="1">
    <location>
        <begin position="346"/>
        <end position="356"/>
    </location>
</feature>
<dbReference type="OrthoDB" id="2691125at2"/>
<dbReference type="STRING" id="745820.SAMN04488053_102150"/>
<dbReference type="Pfam" id="PF04294">
    <property type="entry name" value="VanW"/>
    <property type="match status" value="1"/>
</dbReference>
<name>A0A1H0CLQ7_9BACI</name>
<organism evidence="3 4">
    <name type="scientific">Alkalicoccus daliensis</name>
    <dbReference type="NCBI Taxonomy" id="745820"/>
    <lineage>
        <taxon>Bacteria</taxon>
        <taxon>Bacillati</taxon>
        <taxon>Bacillota</taxon>
        <taxon>Bacilli</taxon>
        <taxon>Bacillales</taxon>
        <taxon>Bacillaceae</taxon>
        <taxon>Alkalicoccus</taxon>
    </lineage>
</organism>
<sequence length="695" mass="73590">MTTRQWFAASFLVIAGSVTFILIFAYTGLLMYQVAFQEPRFPEETSVAGVDISNMDREEAIDAVNISMEERETDSYYAVTWFDMEVPVPPEAVNFSVESTIDEVMESGRTETDLAVTVNHGRLEEALSEFFYNNNAEGAVRTEELAAALEEEAGTLPEDGISLMLHPYLIETERPQEVYIHGASRSGIVTPGVEEILGSLSSVTIESKSNFSLLEELDLSAGDLVEEEVLAAISSAVFETVASTNFAIEERHQRHALLDIVPAGFDAHIAVDAKDFQFYNPNDYNYELEVSTNGSDLEVSLYGYEFPYNIEVAVEETDRLGTERRIIYTKEGETASSDMSSFSNTETEEEISGDTVEAGEEGFRVETVRTISYAGDLEESAVQLLAEDYYAPFHVLEERDINVREPEEEEPADEFPWQEDQWNGNGGMDQEDYENWMNNGGGDDFEDWLDEGSPGNYDQWLEENGREESSGFEFDRNNGFDFGSGTGNGYPGYDGGPGGGFPGYDGGNGPGGGFPGYGGSNGPGNGYPGYDGGAGPGFPGYDGSNGTGSGFPGYDGGSGTQPGGFPGYDDSGNGSGFPGYDGGTGEGFPGYDGAGPGSGFPGYGGSNGSGGEFPGYNGDTGESIPGYHDGAGTGNGVPGYGGSNGTGDGFPGGDSTVPGGYPGYNGDGIPGYPGGPGTGIPGYNGNGEAPPVKGE</sequence>
<feature type="compositionally biased region" description="Gly residues" evidence="1">
    <location>
        <begin position="573"/>
        <end position="613"/>
    </location>
</feature>
<protein>
    <submittedName>
        <fullName evidence="3">VanW like protein</fullName>
    </submittedName>
</protein>
<reference evidence="4" key="1">
    <citation type="submission" date="2016-10" db="EMBL/GenBank/DDBJ databases">
        <authorList>
            <person name="Varghese N."/>
            <person name="Submissions S."/>
        </authorList>
    </citation>
    <scope>NUCLEOTIDE SEQUENCE [LARGE SCALE GENOMIC DNA]</scope>
    <source>
        <strain evidence="4">CGMCC 1.10369</strain>
    </source>
</reference>
<keyword evidence="2" id="KW-0472">Membrane</keyword>
<feature type="compositionally biased region" description="Gly residues" evidence="1">
    <location>
        <begin position="660"/>
        <end position="685"/>
    </location>
</feature>
<feature type="compositionally biased region" description="Polar residues" evidence="1">
    <location>
        <begin position="336"/>
        <end position="345"/>
    </location>
</feature>
<evidence type="ECO:0000313" key="4">
    <source>
        <dbReference type="Proteomes" id="UP000198778"/>
    </source>
</evidence>
<gene>
    <name evidence="3" type="ORF">SAMN04488053_102150</name>
</gene>